<dbReference type="RefSeq" id="WP_249323762.1">
    <property type="nucleotide sequence ID" value="NZ_JACRTK010000003.1"/>
</dbReference>
<dbReference type="InterPro" id="IPR017524">
    <property type="entry name" value="SASP_thioredoxin-like"/>
</dbReference>
<dbReference type="HAMAP" id="MF_01506">
    <property type="entry name" value="Tlp"/>
    <property type="match status" value="1"/>
</dbReference>
<dbReference type="NCBIfam" id="TIGR03090">
    <property type="entry name" value="SASP_tlp"/>
    <property type="match status" value="1"/>
</dbReference>
<dbReference type="Proteomes" id="UP000601522">
    <property type="component" value="Unassembled WGS sequence"/>
</dbReference>
<protein>
    <recommendedName>
        <fullName evidence="1">Protein Tlp homolog</fullName>
    </recommendedName>
</protein>
<evidence type="ECO:0000256" key="1">
    <source>
        <dbReference type="HAMAP-Rule" id="MF_01506"/>
    </source>
</evidence>
<reference evidence="2 3" key="1">
    <citation type="submission" date="2020-08" db="EMBL/GenBank/DDBJ databases">
        <title>Genome public.</title>
        <authorList>
            <person name="Liu C."/>
            <person name="Sun Q."/>
        </authorList>
    </citation>
    <scope>NUCLEOTIDE SEQUENCE [LARGE SCALE GENOMIC DNA]</scope>
    <source>
        <strain evidence="2 3">NSJ-26</strain>
    </source>
</reference>
<proteinExistence type="inferred from homology"/>
<name>A0A926INQ4_9FIRM</name>
<organism evidence="2 3">
    <name type="scientific">Wansuia hejianensis</name>
    <dbReference type="NCBI Taxonomy" id="2763667"/>
    <lineage>
        <taxon>Bacteria</taxon>
        <taxon>Bacillati</taxon>
        <taxon>Bacillota</taxon>
        <taxon>Clostridia</taxon>
        <taxon>Lachnospirales</taxon>
        <taxon>Lachnospiraceae</taxon>
        <taxon>Wansuia</taxon>
    </lineage>
</organism>
<comment type="similarity">
    <text evidence="1">Belongs to the Tlp family.</text>
</comment>
<dbReference type="EMBL" id="JACRTK010000003">
    <property type="protein sequence ID" value="MBC8590923.1"/>
    <property type="molecule type" value="Genomic_DNA"/>
</dbReference>
<dbReference type="AlphaFoldDB" id="A0A926INQ4"/>
<sequence length="77" mass="9412">MKNKPKPDDRRDNVERIQFNIDNTIENYRETERMIAITDDEKTRKDLIEKNKRREESLKGMREEIRDEAIAREQGYK</sequence>
<evidence type="ECO:0000313" key="2">
    <source>
        <dbReference type="EMBL" id="MBC8590923.1"/>
    </source>
</evidence>
<gene>
    <name evidence="1 2" type="primary">tlp</name>
    <name evidence="2" type="ORF">H8689_07335</name>
</gene>
<evidence type="ECO:0000313" key="3">
    <source>
        <dbReference type="Proteomes" id="UP000601522"/>
    </source>
</evidence>
<accession>A0A926INQ4</accession>
<keyword evidence="3" id="KW-1185">Reference proteome</keyword>
<comment type="caution">
    <text evidence="2">The sequence shown here is derived from an EMBL/GenBank/DDBJ whole genome shotgun (WGS) entry which is preliminary data.</text>
</comment>
<dbReference type="Pfam" id="PF19824">
    <property type="entry name" value="Tlp"/>
    <property type="match status" value="1"/>
</dbReference>